<dbReference type="GO" id="GO:0017004">
    <property type="term" value="P:cytochrome complex assembly"/>
    <property type="evidence" value="ECO:0007669"/>
    <property type="project" value="UniProtKB-KW"/>
</dbReference>
<evidence type="ECO:0000259" key="7">
    <source>
        <dbReference type="Pfam" id="PF05140"/>
    </source>
</evidence>
<evidence type="ECO:0000256" key="3">
    <source>
        <dbReference type="ARBA" id="ARBA00022748"/>
    </source>
</evidence>
<evidence type="ECO:0000256" key="5">
    <source>
        <dbReference type="ARBA" id="ARBA00023136"/>
    </source>
</evidence>
<feature type="domain" description="ResB-like" evidence="7">
    <location>
        <begin position="1"/>
        <end position="673"/>
    </location>
</feature>
<feature type="transmembrane region" description="Helical" evidence="6">
    <location>
        <begin position="149"/>
        <end position="167"/>
    </location>
</feature>
<protein>
    <submittedName>
        <fullName evidence="8">Cytochrome c biogenesis protein ResB</fullName>
    </submittedName>
</protein>
<name>A0A9D2U717_9BURK</name>
<keyword evidence="2 6" id="KW-0812">Transmembrane</keyword>
<proteinExistence type="predicted"/>
<evidence type="ECO:0000256" key="1">
    <source>
        <dbReference type="ARBA" id="ARBA00004141"/>
    </source>
</evidence>
<evidence type="ECO:0000256" key="4">
    <source>
        <dbReference type="ARBA" id="ARBA00022989"/>
    </source>
</evidence>
<evidence type="ECO:0000256" key="6">
    <source>
        <dbReference type="SAM" id="Phobius"/>
    </source>
</evidence>
<reference evidence="8" key="1">
    <citation type="journal article" date="2021" name="PeerJ">
        <title>Extensive microbial diversity within the chicken gut microbiome revealed by metagenomics and culture.</title>
        <authorList>
            <person name="Gilroy R."/>
            <person name="Ravi A."/>
            <person name="Getino M."/>
            <person name="Pursley I."/>
            <person name="Horton D.L."/>
            <person name="Alikhan N.F."/>
            <person name="Baker D."/>
            <person name="Gharbi K."/>
            <person name="Hall N."/>
            <person name="Watson M."/>
            <person name="Adriaenssens E.M."/>
            <person name="Foster-Nyarko E."/>
            <person name="Jarju S."/>
            <person name="Secka A."/>
            <person name="Antonio M."/>
            <person name="Oren A."/>
            <person name="Chaudhuri R.R."/>
            <person name="La Ragione R."/>
            <person name="Hildebrand F."/>
            <person name="Pallen M.J."/>
        </authorList>
    </citation>
    <scope>NUCLEOTIDE SEQUENCE</scope>
    <source>
        <strain evidence="8">9264</strain>
    </source>
</reference>
<dbReference type="AlphaFoldDB" id="A0A9D2U717"/>
<gene>
    <name evidence="8" type="ORF">H9906_00995</name>
</gene>
<dbReference type="EMBL" id="DWUQ01000020">
    <property type="protein sequence ID" value="HJD43591.1"/>
    <property type="molecule type" value="Genomic_DNA"/>
</dbReference>
<keyword evidence="4 6" id="KW-1133">Transmembrane helix</keyword>
<accession>A0A9D2U717</accession>
<dbReference type="Pfam" id="PF05140">
    <property type="entry name" value="ResB"/>
    <property type="match status" value="1"/>
</dbReference>
<feature type="transmembrane region" description="Helical" evidence="6">
    <location>
        <begin position="54"/>
        <end position="72"/>
    </location>
</feature>
<dbReference type="Proteomes" id="UP000823889">
    <property type="component" value="Unassembled WGS sequence"/>
</dbReference>
<keyword evidence="3" id="KW-0201">Cytochrome c-type biogenesis</keyword>
<comment type="subcellular location">
    <subcellularLocation>
        <location evidence="1">Membrane</location>
        <topology evidence="1">Multi-pass membrane protein</topology>
    </subcellularLocation>
</comment>
<dbReference type="PANTHER" id="PTHR31566:SF0">
    <property type="entry name" value="CYTOCHROME C BIOGENESIS PROTEIN CCS1, CHLOROPLASTIC"/>
    <property type="match status" value="1"/>
</dbReference>
<organism evidence="8 9">
    <name type="scientific">Candidatus Paenalcaligenes intestinipullorum</name>
    <dbReference type="NCBI Taxonomy" id="2838718"/>
    <lineage>
        <taxon>Bacteria</taxon>
        <taxon>Pseudomonadati</taxon>
        <taxon>Pseudomonadota</taxon>
        <taxon>Betaproteobacteria</taxon>
        <taxon>Burkholderiales</taxon>
        <taxon>Alcaligenaceae</taxon>
        <taxon>Paenalcaligenes</taxon>
    </lineage>
</organism>
<evidence type="ECO:0000313" key="9">
    <source>
        <dbReference type="Proteomes" id="UP000823889"/>
    </source>
</evidence>
<dbReference type="InterPro" id="IPR007816">
    <property type="entry name" value="ResB-like_domain"/>
</dbReference>
<keyword evidence="5 6" id="KW-0472">Membrane</keyword>
<evidence type="ECO:0000313" key="8">
    <source>
        <dbReference type="EMBL" id="HJD43591.1"/>
    </source>
</evidence>
<evidence type="ECO:0000256" key="2">
    <source>
        <dbReference type="ARBA" id="ARBA00022692"/>
    </source>
</evidence>
<dbReference type="InterPro" id="IPR023494">
    <property type="entry name" value="Cyt_c_bgen_Ccs1/CcsB/ResB"/>
</dbReference>
<comment type="caution">
    <text evidence="8">The sequence shown here is derived from an EMBL/GenBank/DDBJ whole genome shotgun (WGS) entry which is preliminary data.</text>
</comment>
<feature type="transmembrane region" description="Helical" evidence="6">
    <location>
        <begin position="616"/>
        <end position="635"/>
    </location>
</feature>
<dbReference type="GO" id="GO:0016020">
    <property type="term" value="C:membrane"/>
    <property type="evidence" value="ECO:0007669"/>
    <property type="project" value="UniProtKB-SubCell"/>
</dbReference>
<sequence length="684" mass="77023">MRFAISLLVFICIASMIGTVVVQDQPHNMYVDQFGPFWVAVFDRFSIWTIYNNWWFLLIMGFLVVSTTLCVIRHAPKMIKDMRSFREYIRGSSLRAFPHKVQIQNPHDTEYNAQQVQAWLKAHHYRFKVRHDENNSQLIAAKKGGSNRLGYIFGHLAIVVICIGGLMDSELPVRLQIWLADKMPFSTTGTIYLKEVPESGFLSDSTLSYRATAQLAEGERTNIAIKQMEPGTGLLQRFPFTLELEKFEIEYYPNGMPSNFESTVRVYDPDTQDSFTRRVVVNEPLRYKGVTVYQLAFDDGGSGLKLQAYPLQSTQAPFEVDSKVGTQSELTLGGQPVGVFFEELRLANIESLSDRPTTDMLDADDPALLATGPGFDSPLSSFKQHVASVAGSAKDKNAANFHNFGPSVKYRVIGGDGQSLEVHSYMIPHQVGAKIPIFTTLINGGSTINSGAIMMPADERQSLNEFMRLHSALLQPDLVQQAVQRYIQRSWNDPQSEVAQMTAGAVATMLPRFASGGLEKVVEGLPEDQREHFLSLTIPMMQQTIIELRDLLREQAGEPIVQYNADTATREEEWNRLSFVALHNIGALGLPVMLKLNSFDYVPASVFQVSRSSGMYIVYAGSLFLVLGVFTMFYIRDRRIWIWIRPQQGGQGSALDAAMTSQRRNLDFNREFEKFKTSFQRLSS</sequence>
<dbReference type="PANTHER" id="PTHR31566">
    <property type="entry name" value="CYTOCHROME C BIOGENESIS PROTEIN CCS1, CHLOROPLASTIC"/>
    <property type="match status" value="1"/>
</dbReference>
<reference evidence="8" key="2">
    <citation type="submission" date="2021-04" db="EMBL/GenBank/DDBJ databases">
        <authorList>
            <person name="Gilroy R."/>
        </authorList>
    </citation>
    <scope>NUCLEOTIDE SEQUENCE</scope>
    <source>
        <strain evidence="8">9264</strain>
    </source>
</reference>